<feature type="chain" id="PRO_5027018104" evidence="1">
    <location>
        <begin position="20"/>
        <end position="170"/>
    </location>
</feature>
<evidence type="ECO:0000313" key="3">
    <source>
        <dbReference type="Proteomes" id="UP000472320"/>
    </source>
</evidence>
<organism evidence="2 3">
    <name type="scientific">Massilia eburnea</name>
    <dbReference type="NCBI Taxonomy" id="1776165"/>
    <lineage>
        <taxon>Bacteria</taxon>
        <taxon>Pseudomonadati</taxon>
        <taxon>Pseudomonadota</taxon>
        <taxon>Betaproteobacteria</taxon>
        <taxon>Burkholderiales</taxon>
        <taxon>Oxalobacteraceae</taxon>
        <taxon>Telluria group</taxon>
        <taxon>Massilia</taxon>
    </lineage>
</organism>
<dbReference type="AlphaFoldDB" id="A0A6L6QG90"/>
<proteinExistence type="predicted"/>
<name>A0A6L6QG90_9BURK</name>
<evidence type="ECO:0000313" key="2">
    <source>
        <dbReference type="EMBL" id="MTW10673.1"/>
    </source>
</evidence>
<gene>
    <name evidence="2" type="ORF">GM658_08650</name>
</gene>
<reference evidence="2 3" key="1">
    <citation type="submission" date="2019-11" db="EMBL/GenBank/DDBJ databases">
        <title>Type strains purchased from KCTC, JCM and DSMZ.</title>
        <authorList>
            <person name="Lu H."/>
        </authorList>
    </citation>
    <scope>NUCLEOTIDE SEQUENCE [LARGE SCALE GENOMIC DNA]</scope>
    <source>
        <strain evidence="2 3">JCM 31587</strain>
    </source>
</reference>
<comment type="caution">
    <text evidence="2">The sequence shown here is derived from an EMBL/GenBank/DDBJ whole genome shotgun (WGS) entry which is preliminary data.</text>
</comment>
<feature type="signal peptide" evidence="1">
    <location>
        <begin position="1"/>
        <end position="19"/>
    </location>
</feature>
<evidence type="ECO:0000256" key="1">
    <source>
        <dbReference type="SAM" id="SignalP"/>
    </source>
</evidence>
<keyword evidence="1" id="KW-0732">Signal</keyword>
<dbReference type="RefSeq" id="WP_155453610.1">
    <property type="nucleotide sequence ID" value="NZ_WNKX01000005.1"/>
</dbReference>
<sequence>MKLPILLALAAGLSGPAAGANSISTDEYRKLPECRLSADGKHLAQEPCRTAPPRKVMPRRPVPLIVTPTPRIAPAPDPGLTWAPILSRRDPFAPPTAIAQLPRAGQPALAPGAAFPPATPLPGPSAPVPVTCDAGGCRDASGTYYHGPPGQVISPSGRVCSTSAGWMTCQ</sequence>
<dbReference type="OrthoDB" id="8756280at2"/>
<protein>
    <submittedName>
        <fullName evidence="2">Uncharacterized protein</fullName>
    </submittedName>
</protein>
<keyword evidence="3" id="KW-1185">Reference proteome</keyword>
<accession>A0A6L6QG90</accession>
<dbReference type="Proteomes" id="UP000472320">
    <property type="component" value="Unassembled WGS sequence"/>
</dbReference>
<dbReference type="EMBL" id="WNKX01000005">
    <property type="protein sequence ID" value="MTW10673.1"/>
    <property type="molecule type" value="Genomic_DNA"/>
</dbReference>